<name>A0A0G3X6K4_9SPHN</name>
<dbReference type="AlphaFoldDB" id="A0A0G3X6K4"/>
<keyword evidence="2" id="KW-1185">Reference proteome</keyword>
<evidence type="ECO:0000313" key="1">
    <source>
        <dbReference type="EMBL" id="AKM06256.1"/>
    </source>
</evidence>
<proteinExistence type="predicted"/>
<gene>
    <name evidence="1" type="ORF">AM2010_167</name>
</gene>
<dbReference type="Proteomes" id="UP000037643">
    <property type="component" value="Chromosome"/>
</dbReference>
<dbReference type="EMBL" id="CP011805">
    <property type="protein sequence ID" value="AKM06256.1"/>
    <property type="molecule type" value="Genomic_DNA"/>
</dbReference>
<evidence type="ECO:0000313" key="2">
    <source>
        <dbReference type="Proteomes" id="UP000037643"/>
    </source>
</evidence>
<organism evidence="1 2">
    <name type="scientific">Pelagerythrobacter marensis</name>
    <dbReference type="NCBI Taxonomy" id="543877"/>
    <lineage>
        <taxon>Bacteria</taxon>
        <taxon>Pseudomonadati</taxon>
        <taxon>Pseudomonadota</taxon>
        <taxon>Alphaproteobacteria</taxon>
        <taxon>Sphingomonadales</taxon>
        <taxon>Erythrobacteraceae</taxon>
        <taxon>Pelagerythrobacter</taxon>
    </lineage>
</organism>
<protein>
    <submittedName>
        <fullName evidence="1">Uncharacterized protein</fullName>
    </submittedName>
</protein>
<sequence>MKITQEVRDFAAKQNSDGYLAAATPVEGAEAEGDGEDE</sequence>
<dbReference type="PATRIC" id="fig|543877.4.peg.168"/>
<accession>A0A0G3X6K4</accession>
<dbReference type="KEGG" id="amx:AM2010_167"/>
<reference evidence="1 2" key="1">
    <citation type="submission" date="2015-06" db="EMBL/GenBank/DDBJ databases">
        <authorList>
            <person name="Kim K.M."/>
        </authorList>
    </citation>
    <scope>NUCLEOTIDE SEQUENCE [LARGE SCALE GENOMIC DNA]</scope>
    <source>
        <strain evidence="1 2">KCTC 22370</strain>
    </source>
</reference>
<dbReference type="STRING" id="543877.AM2010_167"/>